<feature type="transmembrane region" description="Helical" evidence="2">
    <location>
        <begin position="229"/>
        <end position="252"/>
    </location>
</feature>
<dbReference type="OrthoDB" id="425313at2759"/>
<evidence type="ECO:0000313" key="4">
    <source>
        <dbReference type="Proteomes" id="UP000007800"/>
    </source>
</evidence>
<feature type="transmembrane region" description="Helical" evidence="2">
    <location>
        <begin position="1021"/>
        <end position="1039"/>
    </location>
</feature>
<feature type="transmembrane region" description="Helical" evidence="2">
    <location>
        <begin position="715"/>
        <end position="735"/>
    </location>
</feature>
<feature type="transmembrane region" description="Helical" evidence="2">
    <location>
        <begin position="828"/>
        <end position="847"/>
    </location>
</feature>
<evidence type="ECO:0000313" key="3">
    <source>
        <dbReference type="EMBL" id="EER02852.1"/>
    </source>
</evidence>
<feature type="transmembrane region" description="Helical" evidence="2">
    <location>
        <begin position="287"/>
        <end position="306"/>
    </location>
</feature>
<dbReference type="InParanoid" id="C5LK65"/>
<dbReference type="Proteomes" id="UP000007800">
    <property type="component" value="Unassembled WGS sequence"/>
</dbReference>
<dbReference type="RefSeq" id="XP_002771036.1">
    <property type="nucleotide sequence ID" value="XM_002770990.1"/>
</dbReference>
<feature type="transmembrane region" description="Helical" evidence="2">
    <location>
        <begin position="859"/>
        <end position="883"/>
    </location>
</feature>
<feature type="transmembrane region" description="Helical" evidence="2">
    <location>
        <begin position="89"/>
        <end position="112"/>
    </location>
</feature>
<accession>C5LK65</accession>
<feature type="transmembrane region" description="Helical" evidence="2">
    <location>
        <begin position="258"/>
        <end position="275"/>
    </location>
</feature>
<feature type="transmembrane region" description="Helical" evidence="2">
    <location>
        <begin position="600"/>
        <end position="621"/>
    </location>
</feature>
<feature type="transmembrane region" description="Helical" evidence="2">
    <location>
        <begin position="1051"/>
        <end position="1072"/>
    </location>
</feature>
<dbReference type="GeneID" id="9051191"/>
<feature type="transmembrane region" description="Helical" evidence="2">
    <location>
        <begin position="1300"/>
        <end position="1320"/>
    </location>
</feature>
<keyword evidence="2" id="KW-0472">Membrane</keyword>
<feature type="transmembrane region" description="Helical" evidence="2">
    <location>
        <begin position="60"/>
        <end position="77"/>
    </location>
</feature>
<reference evidence="3 4" key="1">
    <citation type="submission" date="2008-07" db="EMBL/GenBank/DDBJ databases">
        <authorList>
            <person name="El-Sayed N."/>
            <person name="Caler E."/>
            <person name="Inman J."/>
            <person name="Amedeo P."/>
            <person name="Hass B."/>
            <person name="Wortman J."/>
        </authorList>
    </citation>
    <scope>NUCLEOTIDE SEQUENCE [LARGE SCALE GENOMIC DNA]</scope>
    <source>
        <strain evidence="4">ATCC 50983 / TXsc</strain>
    </source>
</reference>
<gene>
    <name evidence="3" type="ORF">Pmar_PMAR026009</name>
</gene>
<proteinExistence type="predicted"/>
<evidence type="ECO:0000256" key="1">
    <source>
        <dbReference type="SAM" id="MobiDB-lite"/>
    </source>
</evidence>
<keyword evidence="2" id="KW-1133">Transmembrane helix</keyword>
<organism evidence="4">
    <name type="scientific">Perkinsus marinus (strain ATCC 50983 / TXsc)</name>
    <dbReference type="NCBI Taxonomy" id="423536"/>
    <lineage>
        <taxon>Eukaryota</taxon>
        <taxon>Sar</taxon>
        <taxon>Alveolata</taxon>
        <taxon>Perkinsozoa</taxon>
        <taxon>Perkinsea</taxon>
        <taxon>Perkinsida</taxon>
        <taxon>Perkinsidae</taxon>
        <taxon>Perkinsus</taxon>
    </lineage>
</organism>
<keyword evidence="4" id="KW-1185">Reference proteome</keyword>
<feature type="region of interest" description="Disordered" evidence="1">
    <location>
        <begin position="1149"/>
        <end position="1170"/>
    </location>
</feature>
<evidence type="ECO:0000256" key="2">
    <source>
        <dbReference type="SAM" id="Phobius"/>
    </source>
</evidence>
<feature type="transmembrane region" description="Helical" evidence="2">
    <location>
        <begin position="332"/>
        <end position="353"/>
    </location>
</feature>
<name>C5LK65_PERM5</name>
<protein>
    <recommendedName>
        <fullName evidence="5">Pumilio domain member 4</fullName>
    </recommendedName>
</protein>
<dbReference type="EMBL" id="GG682743">
    <property type="protein sequence ID" value="EER02852.1"/>
    <property type="molecule type" value="Genomic_DNA"/>
</dbReference>
<sequence>MPVGDAAKKLFMYNRENWKFNTELRQKNIYQQQKMRVRQVDLYRQDLRDLFGLTILKMDNYLIMNTILLVLTIEMFYKGRAPELTPNWLFWPYAITMGAAIVNLALSIWLSLHASVYAQVFSVRSLTQWLRLPVPSAQEVADGAARLKDFESNGVTSFLRVPVILEQVRDKAHTDLPEPLRTKPSSLANGTPEKGVRDLTTDWEVFLAHFNLFNLMHAKWQGHEAYSRVTMCWGTNQMLFAFAYFTLAFYGVFFGNRIAAYAFVLIMTVCSYIHIGVNTVLSDRERIVMMTLSFGAVVTQSVAVGWHDINVSILQTSERSEVVVLVTSPAEIWIGISGVVLSMFWQAFFIYLCQRDADGLPYKFSTVWCIDVLGFGVEAIQEVAEPMAQPRLSEKGHLKLPSIPMGGPSNDYRTARDYDEVLPFVAAEADDGCREYDISEELRRACRRCERSLDRLFRYWDAQRQDLSNEDKSKLDELKSQFEVQRIALAAALEAEQGRGDATPGTPFNPVGGWVTLEHVTETGETLPYHLNTETGEIQWDTSRTLGLRRGMSLLPDELAELMARTRALQEAHKAQGLDILNDPRTTVRRARMPFMFTRLLNVTILLCWAAAVVVLAINTVDPELIADGLLDIPIAAIPVDNHTDDHHRLLARREGWSLVRLETGVNSVARDGNVIYVATLFSAYMLNKTTLNEIDCGTSRVTVIDDLLVLNGTLYALTGAWLLPCASSAVAINLGMRLYRIAATSAGYVGIASDGGELLFTRSLNPTSWKAFGSGVWELFKYNRTNYQFDYELNQDRVYHTQKMRVEQVDLYREDVRDLFELTIGKMDTYIVVNTLTLGFVVGFFYEGRLPEDGTPAWLVWLWGMHLICAIFFLLLSVWFAIHASIVAQTFKARVLTQWMRLPIPGEDEINPIAARLQDYETSGVKRMFRIPVVGYYIPGKKYTTGVEAKEAFPAQLNTEDPDAAEYNVFVEHFYLYNKLQEHWNGFDAYARVCMVLGANQFLHVISYMGLAYYMVQYHFWGTWVFVVLPMAFALAHERMNLLLNPWEQLTLAALQIIGPFLAGLCASFTIGYNMGQISANEAIVAGEPVDTSYETYLTAVNYISPVSYIIHMLCIGYLMSMAVEPDGSLPTKFSTVIQIDVLGLKKDEEEGEEANNTSLESRLDGSRKKSAAKLERAATDLIPQAPMVKHAQSIRKLKSSRHNMDSFASEGSQISQEGGARITRQKTTLPLHYTEETHERITYGTEEGASVPRSLTQDVNELASGRPMGLLAGEGDNNETFAEANTKAMTLPWRSFKAGAGVITLLWLWGIIYAFIVASGTTTWGWNNKLGLVVKEEPGETDEDKEMAHAGMPRDSEKLRQLQGLNLGVRVKFDGEGTIFNPVSLTLGPDDSLLFADMHGNSWIASSQGGQVVEANTGLVSKEVAVDGDGVYRYDAGKKIGRLPVPSRVGMSSGLVGACEAVGKGVRAVTKRGDVLSWDAAGKWTGLSRIEGVADLTLRDCVYDKEGQLLVLGASTGPAGGEAEVWTVA</sequence>
<keyword evidence="2" id="KW-0812">Transmembrane</keyword>
<feature type="region of interest" description="Disordered" evidence="1">
    <location>
        <begin position="1201"/>
        <end position="1222"/>
    </location>
</feature>
<evidence type="ECO:0008006" key="5">
    <source>
        <dbReference type="Google" id="ProtNLM"/>
    </source>
</evidence>